<dbReference type="GeneTree" id="ENSGT00530000064692"/>
<feature type="domain" description="HAT C-terminal dimerisation" evidence="2">
    <location>
        <begin position="430"/>
        <end position="484"/>
    </location>
</feature>
<evidence type="ECO:0000259" key="2">
    <source>
        <dbReference type="Pfam" id="PF05699"/>
    </source>
</evidence>
<evidence type="ECO:0000313" key="3">
    <source>
        <dbReference type="Ensembl" id="ENSDLAP00005038678.1"/>
    </source>
</evidence>
<proteinExistence type="predicted"/>
<evidence type="ECO:0000313" key="4">
    <source>
        <dbReference type="Proteomes" id="UP000694389"/>
    </source>
</evidence>
<organism evidence="3 4">
    <name type="scientific">Dicentrarchus labrax</name>
    <name type="common">European seabass</name>
    <name type="synonym">Morone labrax</name>
    <dbReference type="NCBI Taxonomy" id="13489"/>
    <lineage>
        <taxon>Eukaryota</taxon>
        <taxon>Metazoa</taxon>
        <taxon>Chordata</taxon>
        <taxon>Craniata</taxon>
        <taxon>Vertebrata</taxon>
        <taxon>Euteleostomi</taxon>
        <taxon>Actinopterygii</taxon>
        <taxon>Neopterygii</taxon>
        <taxon>Teleostei</taxon>
        <taxon>Neoteleostei</taxon>
        <taxon>Acanthomorphata</taxon>
        <taxon>Eupercaria</taxon>
        <taxon>Moronidae</taxon>
        <taxon>Dicentrarchus</taxon>
    </lineage>
</organism>
<dbReference type="AlphaFoldDB" id="A0A8C4H9B9"/>
<evidence type="ECO:0000256" key="1">
    <source>
        <dbReference type="SAM" id="MobiDB-lite"/>
    </source>
</evidence>
<dbReference type="InterPro" id="IPR008906">
    <property type="entry name" value="HATC_C_dom"/>
</dbReference>
<dbReference type="SUPFAM" id="SSF53098">
    <property type="entry name" value="Ribonuclease H-like"/>
    <property type="match status" value="1"/>
</dbReference>
<dbReference type="Proteomes" id="UP000694389">
    <property type="component" value="Unassembled WGS sequence"/>
</dbReference>
<dbReference type="PANTHER" id="PTHR47501:SF7">
    <property type="entry name" value="TRANSPOSASE"/>
    <property type="match status" value="1"/>
</dbReference>
<keyword evidence="4" id="KW-1185">Reference proteome</keyword>
<dbReference type="GO" id="GO:0046983">
    <property type="term" value="F:protein dimerization activity"/>
    <property type="evidence" value="ECO:0007669"/>
    <property type="project" value="InterPro"/>
</dbReference>
<accession>A0A8C4H9B9</accession>
<reference evidence="3" key="1">
    <citation type="submission" date="2025-08" db="UniProtKB">
        <authorList>
            <consortium name="Ensembl"/>
        </authorList>
    </citation>
    <scope>IDENTIFICATION</scope>
</reference>
<dbReference type="Pfam" id="PF05699">
    <property type="entry name" value="Dimer_Tnp_hAT"/>
    <property type="match status" value="1"/>
</dbReference>
<dbReference type="InterPro" id="IPR012337">
    <property type="entry name" value="RNaseH-like_sf"/>
</dbReference>
<reference evidence="3" key="2">
    <citation type="submission" date="2025-09" db="UniProtKB">
        <authorList>
            <consortium name="Ensembl"/>
        </authorList>
    </citation>
    <scope>IDENTIFICATION</scope>
</reference>
<protein>
    <recommendedName>
        <fullName evidence="2">HAT C-terminal dimerisation domain-containing protein</fullName>
    </recommendedName>
</protein>
<sequence length="496" mass="55925">MQTPKGYDQLGTVKEICQEPRSYVIQSNGGTYRRNRRHILPVAEPTPPLLHADDPDSQNSSPCTMDCTTPIPQTPELNAMHPKHTSPPRPVPTAHFPSENRNTQYITRSGRTCRPKSKYINLKAALNEVDFVSTTADIWTANNRSYMGVTLHWISRSTLEHNKAALACRRIRGKHRCDVIGAEIEIIHSSYGLLNKVVATVTDNGSNFVKAFKVYQPVTESDDETEEGESTPTDDDVTFLDLSEILSAEDESDGKLSLPPHHRCASHTINLISINDVEKYLTSNAESKAVYRSSTAKCTALWTKSSRSTLASETVEEVSKRKLLVPTSTWWNSFFDAVKRIAEIPMSELNTLCTKLGVKCFKDKEYQFLHEYCTAMKPLTAALDILQGDCSYGTSLPTLEVLKTMAQSAYSAENEVIDYLRSAYDLQILHQFPNIKKIFLKYNTPTPSSAPVERLFSLGGLVLTPRRNRLSDKRFEKLLLMRYNHWFTHPTPLFQS</sequence>
<feature type="region of interest" description="Disordered" evidence="1">
    <location>
        <begin position="79"/>
        <end position="98"/>
    </location>
</feature>
<dbReference type="PANTHER" id="PTHR47501">
    <property type="entry name" value="TRANSPOSASE-RELATED"/>
    <property type="match status" value="1"/>
</dbReference>
<name>A0A8C4H9B9_DICLA</name>
<dbReference type="Ensembl" id="ENSDLAT00005041308.2">
    <property type="protein sequence ID" value="ENSDLAP00005038678.1"/>
    <property type="gene ID" value="ENSDLAG00005017283.2"/>
</dbReference>